<keyword evidence="4" id="KW-0547">Nucleotide-binding</keyword>
<feature type="domain" description="DAC" evidence="6">
    <location>
        <begin position="9"/>
        <end position="147"/>
    </location>
</feature>
<dbReference type="Gene3D" id="1.20.1260.110">
    <property type="entry name" value="DNA integrity scanning linker region"/>
    <property type="match status" value="1"/>
</dbReference>
<dbReference type="Pfam" id="PF10635">
    <property type="entry name" value="DisA-linker"/>
    <property type="match status" value="1"/>
</dbReference>
<sequence>MSESSLVPPATLRETLVRLAPGTELRDGLERIQRGRTGALIVLGDDPAVIDVCDGGISFDVPFAPTLLRELSKMDGAVVLSTDCTRIIKANVQLVPSPSYPTGESGTRHRSAERTALQTGRPVIAVSASMNTITLYVEGQRYVLVEPAAIMTRANQQLGTMERYRTRLDLANQRLFVAEMNNYATVSDVISVMQRELLLKRAGQDLDRDVLELGTDARQLALQLTELRGDNDTQINLLVRDYLVCPGVPSAEDVAEVTAALDRLPDSQLLTPAPIARALNLPGTEETLVREIVPRGYRALARVPRVQEFLMDHLIEAFGDLNGLLEASVEEIAEADNVSSLWARHVHEGLQRLS</sequence>
<dbReference type="Gene3D" id="3.40.1700.10">
    <property type="entry name" value="DNA integrity scanning protein, DisA, N-terminal domain"/>
    <property type="match status" value="1"/>
</dbReference>
<dbReference type="RefSeq" id="WP_018582793.1">
    <property type="nucleotide sequence ID" value="NZ_LDYD01000011.1"/>
</dbReference>
<dbReference type="EMBL" id="UFXQ01000001">
    <property type="protein sequence ID" value="STC68829.1"/>
    <property type="molecule type" value="Genomic_DNA"/>
</dbReference>
<evidence type="ECO:0000256" key="1">
    <source>
        <dbReference type="ARBA" id="ARBA00000877"/>
    </source>
</evidence>
<dbReference type="InterPro" id="IPR003390">
    <property type="entry name" value="DNA_integrity_scan_DisA_N"/>
</dbReference>
<keyword evidence="2" id="KW-0808">Transferase</keyword>
<evidence type="ECO:0000313" key="7">
    <source>
        <dbReference type="EMBL" id="STC68829.1"/>
    </source>
</evidence>
<dbReference type="NCBIfam" id="NF010009">
    <property type="entry name" value="PRK13482.1"/>
    <property type="match status" value="1"/>
</dbReference>
<dbReference type="GO" id="GO:0004016">
    <property type="term" value="F:adenylate cyclase activity"/>
    <property type="evidence" value="ECO:0007669"/>
    <property type="project" value="TreeGrafter"/>
</dbReference>
<dbReference type="OrthoDB" id="41841at2"/>
<dbReference type="GO" id="GO:0106408">
    <property type="term" value="F:diadenylate cyclase activity"/>
    <property type="evidence" value="ECO:0007669"/>
    <property type="project" value="UniProtKB-EC"/>
</dbReference>
<dbReference type="InterPro" id="IPR036888">
    <property type="entry name" value="DNA_integrity_DisA_N_sf"/>
</dbReference>
<evidence type="ECO:0000313" key="8">
    <source>
        <dbReference type="Proteomes" id="UP000254467"/>
    </source>
</evidence>
<dbReference type="PROSITE" id="PS51794">
    <property type="entry name" value="DAC"/>
    <property type="match status" value="1"/>
</dbReference>
<dbReference type="SUPFAM" id="SSF143597">
    <property type="entry name" value="YojJ-like"/>
    <property type="match status" value="1"/>
</dbReference>
<evidence type="ECO:0000256" key="3">
    <source>
        <dbReference type="ARBA" id="ARBA00022695"/>
    </source>
</evidence>
<dbReference type="PANTHER" id="PTHR34185:SF3">
    <property type="entry name" value="DNA INTEGRITY SCANNING PROTEIN DISA"/>
    <property type="match status" value="1"/>
</dbReference>
<evidence type="ECO:0000256" key="4">
    <source>
        <dbReference type="ARBA" id="ARBA00022741"/>
    </source>
</evidence>
<proteinExistence type="predicted"/>
<evidence type="ECO:0000256" key="2">
    <source>
        <dbReference type="ARBA" id="ARBA00022679"/>
    </source>
</evidence>
<evidence type="ECO:0000256" key="5">
    <source>
        <dbReference type="ARBA" id="ARBA00022840"/>
    </source>
</evidence>
<dbReference type="InterPro" id="IPR018906">
    <property type="entry name" value="DNA_integrity_scan_DisA_link"/>
</dbReference>
<name>A0A376CL53_9CORY</name>
<keyword evidence="3" id="KW-0548">Nucleotidyltransferase</keyword>
<protein>
    <submittedName>
        <fullName evidence="7">DNA integrity scanning protein DisA</fullName>
    </submittedName>
</protein>
<comment type="catalytic activity">
    <reaction evidence="1">
        <text>2 ATP = 3',3'-c-di-AMP + 2 diphosphate</text>
        <dbReference type="Rhea" id="RHEA:35655"/>
        <dbReference type="ChEBI" id="CHEBI:30616"/>
        <dbReference type="ChEBI" id="CHEBI:33019"/>
        <dbReference type="ChEBI" id="CHEBI:71500"/>
        <dbReference type="EC" id="2.7.7.85"/>
    </reaction>
</comment>
<dbReference type="Proteomes" id="UP000254467">
    <property type="component" value="Unassembled WGS sequence"/>
</dbReference>
<organism evidence="7 8">
    <name type="scientific">Corynebacterium pilosum</name>
    <dbReference type="NCBI Taxonomy" id="35756"/>
    <lineage>
        <taxon>Bacteria</taxon>
        <taxon>Bacillati</taxon>
        <taxon>Actinomycetota</taxon>
        <taxon>Actinomycetes</taxon>
        <taxon>Mycobacteriales</taxon>
        <taxon>Corynebacteriaceae</taxon>
        <taxon>Corynebacterium</taxon>
    </lineage>
</organism>
<dbReference type="AlphaFoldDB" id="A0A376CL53"/>
<dbReference type="SUPFAM" id="SSF47781">
    <property type="entry name" value="RuvA domain 2-like"/>
    <property type="match status" value="1"/>
</dbReference>
<reference evidence="7 8" key="1">
    <citation type="submission" date="2018-06" db="EMBL/GenBank/DDBJ databases">
        <authorList>
            <consortium name="Pathogen Informatics"/>
            <person name="Doyle S."/>
        </authorList>
    </citation>
    <scope>NUCLEOTIDE SEQUENCE [LARGE SCALE GENOMIC DNA]</scope>
    <source>
        <strain evidence="7 8">NCTC11862</strain>
    </source>
</reference>
<dbReference type="STRING" id="35756.GCA_001044155_00085"/>
<dbReference type="InterPro" id="IPR010994">
    <property type="entry name" value="RuvA_2-like"/>
</dbReference>
<dbReference type="InterPro" id="IPR050338">
    <property type="entry name" value="DisA"/>
</dbReference>
<dbReference type="GO" id="GO:0005524">
    <property type="term" value="F:ATP binding"/>
    <property type="evidence" value="ECO:0007669"/>
    <property type="project" value="UniProtKB-KW"/>
</dbReference>
<gene>
    <name evidence="7" type="primary">disA</name>
    <name evidence="7" type="ORF">NCTC11862_00605</name>
</gene>
<accession>A0A376CL53</accession>
<dbReference type="InterPro" id="IPR038331">
    <property type="entry name" value="DisA_sf"/>
</dbReference>
<dbReference type="PANTHER" id="PTHR34185">
    <property type="entry name" value="DIADENYLATE CYCLASE"/>
    <property type="match status" value="1"/>
</dbReference>
<keyword evidence="5" id="KW-0067">ATP-binding</keyword>
<keyword evidence="8" id="KW-1185">Reference proteome</keyword>
<dbReference type="Pfam" id="PF02457">
    <property type="entry name" value="DAC"/>
    <property type="match status" value="1"/>
</dbReference>
<evidence type="ECO:0000259" key="6">
    <source>
        <dbReference type="PROSITE" id="PS51794"/>
    </source>
</evidence>
<dbReference type="Gene3D" id="1.10.150.20">
    <property type="entry name" value="5' to 3' exonuclease, C-terminal subdomain"/>
    <property type="match status" value="1"/>
</dbReference>